<feature type="domain" description="Xylose isomerase-like TIM barrel" evidence="2">
    <location>
        <begin position="24"/>
        <end position="196"/>
    </location>
</feature>
<evidence type="ECO:0000313" key="3">
    <source>
        <dbReference type="EMBL" id="GMA24119.1"/>
    </source>
</evidence>
<dbReference type="PANTHER" id="PTHR12110:SF53">
    <property type="entry name" value="BLR5974 PROTEIN"/>
    <property type="match status" value="1"/>
</dbReference>
<evidence type="ECO:0000256" key="1">
    <source>
        <dbReference type="ARBA" id="ARBA00023277"/>
    </source>
</evidence>
<dbReference type="RefSeq" id="WP_284292997.1">
    <property type="nucleotide sequence ID" value="NZ_BSUK01000001.1"/>
</dbReference>
<comment type="caution">
    <text evidence="3">The sequence shown here is derived from an EMBL/GenBank/DDBJ whole genome shotgun (WGS) entry which is preliminary data.</text>
</comment>
<dbReference type="Gene3D" id="3.20.20.150">
    <property type="entry name" value="Divalent-metal-dependent TIM barrel enzymes"/>
    <property type="match status" value="1"/>
</dbReference>
<dbReference type="SUPFAM" id="SSF51658">
    <property type="entry name" value="Xylose isomerase-like"/>
    <property type="match status" value="1"/>
</dbReference>
<dbReference type="InterPro" id="IPR050312">
    <property type="entry name" value="IolE/XylAMocC-like"/>
</dbReference>
<protein>
    <recommendedName>
        <fullName evidence="2">Xylose isomerase-like TIM barrel domain-containing protein</fullName>
    </recommendedName>
</protein>
<evidence type="ECO:0000313" key="4">
    <source>
        <dbReference type="Proteomes" id="UP001157091"/>
    </source>
</evidence>
<sequence>MTRIGSDVKIVDGKSLWGTPHEALDAVAAAGLDGVLFRTIDEISPTLDPGALREVAEHAQALGLYVEMGVGKVNPYMTAELPRVRDIGEGSYLAGMQRMLEACAAHGWTQTWTALGGFKGQYDGLYITDRFRAEAPWADQLAATTSFLTLLAPTLRDLGVSLNIETHEEVTTFELARLVEEVGPDAIGICLDPGNLPVRGRCRRTGCAGSRRTCARRS</sequence>
<dbReference type="EMBL" id="BSUK01000001">
    <property type="protein sequence ID" value="GMA24119.1"/>
    <property type="molecule type" value="Genomic_DNA"/>
</dbReference>
<gene>
    <name evidence="3" type="ORF">GCM10025864_18780</name>
</gene>
<dbReference type="InterPro" id="IPR013022">
    <property type="entry name" value="Xyl_isomerase-like_TIM-brl"/>
</dbReference>
<evidence type="ECO:0000259" key="2">
    <source>
        <dbReference type="Pfam" id="PF01261"/>
    </source>
</evidence>
<keyword evidence="4" id="KW-1185">Reference proteome</keyword>
<dbReference type="PANTHER" id="PTHR12110">
    <property type="entry name" value="HYDROXYPYRUVATE ISOMERASE"/>
    <property type="match status" value="1"/>
</dbReference>
<dbReference type="Pfam" id="PF01261">
    <property type="entry name" value="AP_endonuc_2"/>
    <property type="match status" value="1"/>
</dbReference>
<keyword evidence="1" id="KW-0119">Carbohydrate metabolism</keyword>
<dbReference type="Proteomes" id="UP001157091">
    <property type="component" value="Unassembled WGS sequence"/>
</dbReference>
<organism evidence="3 4">
    <name type="scientific">Luteimicrobium album</name>
    <dbReference type="NCBI Taxonomy" id="1054550"/>
    <lineage>
        <taxon>Bacteria</taxon>
        <taxon>Bacillati</taxon>
        <taxon>Actinomycetota</taxon>
        <taxon>Actinomycetes</taxon>
        <taxon>Micrococcales</taxon>
        <taxon>Luteimicrobium</taxon>
    </lineage>
</organism>
<proteinExistence type="predicted"/>
<accession>A0ABQ6I2F0</accession>
<reference evidence="4" key="1">
    <citation type="journal article" date="2019" name="Int. J. Syst. Evol. Microbiol.">
        <title>The Global Catalogue of Microorganisms (GCM) 10K type strain sequencing project: providing services to taxonomists for standard genome sequencing and annotation.</title>
        <authorList>
            <consortium name="The Broad Institute Genomics Platform"/>
            <consortium name="The Broad Institute Genome Sequencing Center for Infectious Disease"/>
            <person name="Wu L."/>
            <person name="Ma J."/>
        </authorList>
    </citation>
    <scope>NUCLEOTIDE SEQUENCE [LARGE SCALE GENOMIC DNA]</scope>
    <source>
        <strain evidence="4">NBRC 106348</strain>
    </source>
</reference>
<name>A0ABQ6I2F0_9MICO</name>
<dbReference type="InterPro" id="IPR036237">
    <property type="entry name" value="Xyl_isomerase-like_sf"/>
</dbReference>